<proteinExistence type="predicted"/>
<keyword evidence="3" id="KW-1185">Reference proteome</keyword>
<feature type="compositionally biased region" description="Basic residues" evidence="1">
    <location>
        <begin position="82"/>
        <end position="92"/>
    </location>
</feature>
<dbReference type="EMBL" id="CP001821">
    <property type="protein sequence ID" value="ACZ30000.1"/>
    <property type="molecule type" value="Genomic_DNA"/>
</dbReference>
<sequence length="98" mass="10618">MTGATAWRELPVGARVVVRRRLSEAEATQAAADGRGSVWTDVIAVVLDVDDDGLTLRTDAPRDPAPRTVRVPGTEIETAKRIPPRPQRRTARTPHVSG</sequence>
<dbReference type="AlphaFoldDB" id="D1BYS5"/>
<dbReference type="KEGG" id="xce:Xcel_0969"/>
<dbReference type="STRING" id="446471.Xcel_0969"/>
<dbReference type="RefSeq" id="WP_012877742.1">
    <property type="nucleotide sequence ID" value="NC_013530.1"/>
</dbReference>
<accession>D1BYS5</accession>
<name>D1BYS5_XYLCX</name>
<evidence type="ECO:0000313" key="2">
    <source>
        <dbReference type="EMBL" id="ACZ30000.1"/>
    </source>
</evidence>
<reference evidence="2 3" key="2">
    <citation type="journal article" date="2010" name="Stand. Genomic Sci.">
        <title>Complete genome sequence of Xylanimonas cellulosilytica type strain (XIL07).</title>
        <authorList>
            <person name="Foster B."/>
            <person name="Pukall R."/>
            <person name="Abt B."/>
            <person name="Nolan M."/>
            <person name="Glavina Del Rio T."/>
            <person name="Chen F."/>
            <person name="Lucas S."/>
            <person name="Tice H."/>
            <person name="Pitluck S."/>
            <person name="Cheng J.-F."/>
            <person name="Chertkov O."/>
            <person name="Brettin T."/>
            <person name="Han C."/>
            <person name="Detter J.C."/>
            <person name="Bruce D."/>
            <person name="Goodwin L."/>
            <person name="Ivanova N."/>
            <person name="Mavromatis K."/>
            <person name="Pati A."/>
            <person name="Mikhailova N."/>
            <person name="Chen A."/>
            <person name="Palaniappan K."/>
            <person name="Land M."/>
            <person name="Hauser L."/>
            <person name="Chang Y.-J."/>
            <person name="Jeffries C.D."/>
            <person name="Chain P."/>
            <person name="Rohde M."/>
            <person name="Goeker M."/>
            <person name="Bristow J."/>
            <person name="Eisen J.A."/>
            <person name="Markowitz V."/>
            <person name="Hugenholtz P."/>
            <person name="Kyrpides N.C."/>
            <person name="Klenk H.-P."/>
            <person name="Lapidus A."/>
        </authorList>
    </citation>
    <scope>NUCLEOTIDE SEQUENCE [LARGE SCALE GENOMIC DNA]</scope>
    <source>
        <strain evidence="3">DSM 15894 / CECT 5975 / LMG 20990 / XIL07</strain>
    </source>
</reference>
<gene>
    <name evidence="2" type="ordered locus">Xcel_0969</name>
</gene>
<organism evidence="2 3">
    <name type="scientific">Xylanimonas cellulosilytica (strain DSM 15894 / JCM 12276 / CECT 5975 / KCTC 9989 / LMG 20990 / NBRC 107835 / XIL07)</name>
    <dbReference type="NCBI Taxonomy" id="446471"/>
    <lineage>
        <taxon>Bacteria</taxon>
        <taxon>Bacillati</taxon>
        <taxon>Actinomycetota</taxon>
        <taxon>Actinomycetes</taxon>
        <taxon>Micrococcales</taxon>
        <taxon>Promicromonosporaceae</taxon>
        <taxon>Xylanimonas</taxon>
    </lineage>
</organism>
<reference evidence="3" key="1">
    <citation type="submission" date="2009-11" db="EMBL/GenBank/DDBJ databases">
        <title>The complete chromosome of Xylanimonas cellulosilytica DSM 15894.</title>
        <authorList>
            <consortium name="US DOE Joint Genome Institute (JGI-PGF)"/>
            <person name="Lucas S."/>
            <person name="Copeland A."/>
            <person name="Lapidus A."/>
            <person name="Glavina del Rio T."/>
            <person name="Dalin E."/>
            <person name="Tice H."/>
            <person name="Bruce D."/>
            <person name="Goodwin L."/>
            <person name="Pitluck S."/>
            <person name="Kyrpides N."/>
            <person name="Mavromatis K."/>
            <person name="Ivanova N."/>
            <person name="Mikhailova N."/>
            <person name="Foster B."/>
            <person name="Clum A."/>
            <person name="Brettin T."/>
            <person name="Detter J.C."/>
            <person name="Han C."/>
            <person name="Larimer F."/>
            <person name="Land M."/>
            <person name="Hauser L."/>
            <person name="Markowitz V."/>
            <person name="Cheng J.F."/>
            <person name="Hugenholtz P."/>
            <person name="Woyke T."/>
            <person name="Wu D."/>
            <person name="Gehrich-Schroeter G."/>
            <person name="Schneider S."/>
            <person name="Pukall S.R."/>
            <person name="Klenk H.P."/>
            <person name="Eisen J.A."/>
        </authorList>
    </citation>
    <scope>NUCLEOTIDE SEQUENCE [LARGE SCALE GENOMIC DNA]</scope>
    <source>
        <strain evidence="3">DSM 15894 / CECT 5975 / LMG 20990 / XIL07</strain>
    </source>
</reference>
<evidence type="ECO:0000313" key="3">
    <source>
        <dbReference type="Proteomes" id="UP000002255"/>
    </source>
</evidence>
<evidence type="ECO:0000256" key="1">
    <source>
        <dbReference type="SAM" id="MobiDB-lite"/>
    </source>
</evidence>
<feature type="region of interest" description="Disordered" evidence="1">
    <location>
        <begin position="57"/>
        <end position="98"/>
    </location>
</feature>
<dbReference type="eggNOG" id="ENOG5030NNH">
    <property type="taxonomic scope" value="Bacteria"/>
</dbReference>
<dbReference type="HOGENOM" id="CLU_179220_0_0_11"/>
<protein>
    <submittedName>
        <fullName evidence="2">Uncharacterized protein</fullName>
    </submittedName>
</protein>
<dbReference type="OrthoDB" id="5149230at2"/>
<dbReference type="Proteomes" id="UP000002255">
    <property type="component" value="Chromosome"/>
</dbReference>